<reference evidence="1 2" key="1">
    <citation type="journal article" date="2013" name="PLoS Genet.">
        <title>Expanding the Marine Virosphere Using Metagenomics.</title>
        <authorList>
            <person name="Mizuno C.M."/>
            <person name="Rodriguez-Valera F."/>
            <person name="Kimes N.E."/>
            <person name="Ghai R."/>
        </authorList>
    </citation>
    <scope>NUCLEOTIDE SEQUENCE [LARGE SCALE GENOMIC DNA]</scope>
    <source>
        <strain evidence="1">UvMED-CGR-C97-MedDCM-OCT-S42-C7</strain>
    </source>
</reference>
<dbReference type="KEGG" id="vg:55412385"/>
<evidence type="ECO:0000313" key="2">
    <source>
        <dbReference type="Proteomes" id="UP000505269"/>
    </source>
</evidence>
<dbReference type="RefSeq" id="YP_009777680.1">
    <property type="nucleotide sequence ID" value="NC_047701.1"/>
</dbReference>
<proteinExistence type="predicted"/>
<evidence type="ECO:0000313" key="1">
    <source>
        <dbReference type="EMBL" id="BAQ94138.1"/>
    </source>
</evidence>
<protein>
    <submittedName>
        <fullName evidence="1">Uncharacterized protein</fullName>
    </submittedName>
</protein>
<accession>A0A6S4PDK4</accession>
<keyword evidence="2" id="KW-1185">Reference proteome</keyword>
<dbReference type="EMBL" id="AP013541">
    <property type="protein sequence ID" value="BAQ94138.1"/>
    <property type="molecule type" value="Genomic_DNA"/>
</dbReference>
<name>A0A6S4PDK4_9CAUD</name>
<organism evidence="1 2">
    <name type="scientific">uncultured phage_MedDCM-OCT-S42-C7</name>
    <dbReference type="NCBI Taxonomy" id="2741073"/>
    <lineage>
        <taxon>Viruses</taxon>
        <taxon>Duplodnaviria</taxon>
        <taxon>Heunggongvirae</taxon>
        <taxon>Uroviricota</taxon>
        <taxon>Caudoviricetes</taxon>
        <taxon>Autographivirales</taxon>
        <taxon>Sieqvirus</taxon>
        <taxon>Sieqvirus S42C7</taxon>
    </lineage>
</organism>
<dbReference type="GeneID" id="55412385"/>
<dbReference type="Proteomes" id="UP000505269">
    <property type="component" value="Segment"/>
</dbReference>
<sequence length="111" mass="13163">MSETINKFQARLLANPVNKGETGNYLFYGVPNDFEGKLFMKLFKRFLNPKFKYYRQFRKQGSWSHSVNSTEGDSFVVYVDDKNKKTLADEYIQTSLKYQDKIREIKKIIND</sequence>